<comment type="caution">
    <text evidence="1">The sequence shown here is derived from an EMBL/GenBank/DDBJ whole genome shotgun (WGS) entry which is preliminary data.</text>
</comment>
<dbReference type="AlphaFoldDB" id="A0A1F6FPM3"/>
<name>A0A1F6FPM3_9BACT</name>
<dbReference type="EMBL" id="MFMT01000041">
    <property type="protein sequence ID" value="OGG87800.1"/>
    <property type="molecule type" value="Genomic_DNA"/>
</dbReference>
<dbReference type="Proteomes" id="UP000179230">
    <property type="component" value="Unassembled WGS sequence"/>
</dbReference>
<evidence type="ECO:0000313" key="1">
    <source>
        <dbReference type="EMBL" id="OGG87800.1"/>
    </source>
</evidence>
<organism evidence="1 2">
    <name type="scientific">Candidatus Kaiserbacteria bacterium RIFOXYD1_FULL_42_15</name>
    <dbReference type="NCBI Taxonomy" id="1798532"/>
    <lineage>
        <taxon>Bacteria</taxon>
        <taxon>Candidatus Kaiseribacteriota</taxon>
    </lineage>
</organism>
<evidence type="ECO:0000313" key="2">
    <source>
        <dbReference type="Proteomes" id="UP000179230"/>
    </source>
</evidence>
<gene>
    <name evidence="1" type="ORF">A2592_02115</name>
</gene>
<proteinExistence type="predicted"/>
<accession>A0A1F6FPM3</accession>
<reference evidence="1 2" key="1">
    <citation type="journal article" date="2016" name="Nat. Commun.">
        <title>Thousands of microbial genomes shed light on interconnected biogeochemical processes in an aquifer system.</title>
        <authorList>
            <person name="Anantharaman K."/>
            <person name="Brown C.T."/>
            <person name="Hug L.A."/>
            <person name="Sharon I."/>
            <person name="Castelle C.J."/>
            <person name="Probst A.J."/>
            <person name="Thomas B.C."/>
            <person name="Singh A."/>
            <person name="Wilkins M.J."/>
            <person name="Karaoz U."/>
            <person name="Brodie E.L."/>
            <person name="Williams K.H."/>
            <person name="Hubbard S.S."/>
            <person name="Banfield J.F."/>
        </authorList>
    </citation>
    <scope>NUCLEOTIDE SEQUENCE [LARGE SCALE GENOMIC DNA]</scope>
</reference>
<protein>
    <submittedName>
        <fullName evidence="1">Uncharacterized protein</fullName>
    </submittedName>
</protein>
<sequence>MIQQILETKEVAKYLQARDLVDRYKKVKNHILAGHVSGAQLRKRKPSTDDIWYFRINKKYRAFAYLDNITLKVFHIDDHQ</sequence>